<evidence type="ECO:0000259" key="5">
    <source>
        <dbReference type="Pfam" id="PF08596"/>
    </source>
</evidence>
<evidence type="ECO:0000256" key="1">
    <source>
        <dbReference type="ARBA" id="ARBA00008070"/>
    </source>
</evidence>
<dbReference type="Pfam" id="PF08596">
    <property type="entry name" value="Lgl_C"/>
    <property type="match status" value="1"/>
</dbReference>
<dbReference type="Gene3D" id="2.130.10.10">
    <property type="entry name" value="YVTN repeat-like/Quinoprotein amine dehydrogenase"/>
    <property type="match status" value="2"/>
</dbReference>
<dbReference type="GO" id="GO:0005886">
    <property type="term" value="C:plasma membrane"/>
    <property type="evidence" value="ECO:0007669"/>
    <property type="project" value="TreeGrafter"/>
</dbReference>
<protein>
    <recommendedName>
        <fullName evidence="5">Lethal giant larvae (Lgl)-like C-terminal domain-containing protein</fullName>
    </recommendedName>
</protein>
<dbReference type="PANTHER" id="PTHR10241">
    <property type="entry name" value="LETHAL 2 GIANT LARVAE PROTEIN"/>
    <property type="match status" value="1"/>
</dbReference>
<keyword evidence="3" id="KW-0853">WD repeat</keyword>
<evidence type="ECO:0000256" key="3">
    <source>
        <dbReference type="PROSITE-ProRule" id="PRU00221"/>
    </source>
</evidence>
<evidence type="ECO:0000313" key="6">
    <source>
        <dbReference type="EMBL" id="KAG5173657.1"/>
    </source>
</evidence>
<dbReference type="InterPro" id="IPR015943">
    <property type="entry name" value="WD40/YVTN_repeat-like_dom_sf"/>
</dbReference>
<dbReference type="CDD" id="cd15873">
    <property type="entry name" value="R-SNARE_STXBP5_6"/>
    <property type="match status" value="1"/>
</dbReference>
<dbReference type="GO" id="GO:0006887">
    <property type="term" value="P:exocytosis"/>
    <property type="evidence" value="ECO:0007669"/>
    <property type="project" value="UniProtKB-KW"/>
</dbReference>
<evidence type="ECO:0000256" key="2">
    <source>
        <dbReference type="ARBA" id="ARBA00022483"/>
    </source>
</evidence>
<keyword evidence="2" id="KW-0268">Exocytosis</keyword>
<comment type="similarity">
    <text evidence="1">Belongs to the WD repeat L(2)GL family.</text>
</comment>
<dbReference type="InterPro" id="IPR036322">
    <property type="entry name" value="WD40_repeat_dom_sf"/>
</dbReference>
<dbReference type="EMBL" id="JAFIQS010000001">
    <property type="protein sequence ID" value="KAG5173657.1"/>
    <property type="molecule type" value="Genomic_DNA"/>
</dbReference>
<dbReference type="InterPro" id="IPR001680">
    <property type="entry name" value="WD40_rpt"/>
</dbReference>
<dbReference type="GO" id="GO:0045159">
    <property type="term" value="F:myosin II binding"/>
    <property type="evidence" value="ECO:0007669"/>
    <property type="project" value="TreeGrafter"/>
</dbReference>
<organism evidence="6">
    <name type="scientific">Psilocybe cubensis</name>
    <name type="common">Psychedelic mushroom</name>
    <name type="synonym">Stropharia cubensis</name>
    <dbReference type="NCBI Taxonomy" id="181762"/>
    <lineage>
        <taxon>Eukaryota</taxon>
        <taxon>Fungi</taxon>
        <taxon>Dikarya</taxon>
        <taxon>Basidiomycota</taxon>
        <taxon>Agaricomycotina</taxon>
        <taxon>Agaricomycetes</taxon>
        <taxon>Agaricomycetidae</taxon>
        <taxon>Agaricales</taxon>
        <taxon>Agaricineae</taxon>
        <taxon>Strophariaceae</taxon>
        <taxon>Psilocybe</taxon>
    </lineage>
</organism>
<dbReference type="SMART" id="SM00320">
    <property type="entry name" value="WD40"/>
    <property type="match status" value="4"/>
</dbReference>
<dbReference type="InterPro" id="IPR013905">
    <property type="entry name" value="Lgl_C_dom"/>
</dbReference>
<feature type="domain" description="Lethal giant larvae (Lgl)-like C-terminal" evidence="5">
    <location>
        <begin position="621"/>
        <end position="1026"/>
    </location>
</feature>
<dbReference type="GO" id="GO:0019905">
    <property type="term" value="F:syntaxin binding"/>
    <property type="evidence" value="ECO:0007669"/>
    <property type="project" value="TreeGrafter"/>
</dbReference>
<reference evidence="6" key="1">
    <citation type="submission" date="2021-02" db="EMBL/GenBank/DDBJ databases">
        <title>Psilocybe cubensis genome.</title>
        <authorList>
            <person name="Mckernan K.J."/>
            <person name="Crawford S."/>
            <person name="Trippe A."/>
            <person name="Kane L.T."/>
            <person name="Mclaughlin S."/>
        </authorList>
    </citation>
    <scope>NUCLEOTIDE SEQUENCE [LARGE SCALE GENOMIC DNA]</scope>
    <source>
        <strain evidence="6">MGC-MH-2018</strain>
    </source>
</reference>
<gene>
    <name evidence="6" type="ORF">JR316_000314</name>
</gene>
<feature type="repeat" description="WD" evidence="3">
    <location>
        <begin position="239"/>
        <end position="280"/>
    </location>
</feature>
<evidence type="ECO:0000256" key="4">
    <source>
        <dbReference type="SAM" id="MobiDB-lite"/>
    </source>
</evidence>
<dbReference type="SUPFAM" id="SSF50978">
    <property type="entry name" value="WD40 repeat-like"/>
    <property type="match status" value="1"/>
</dbReference>
<proteinExistence type="inferred from homology"/>
<dbReference type="GO" id="GO:0005096">
    <property type="term" value="F:GTPase activator activity"/>
    <property type="evidence" value="ECO:0007669"/>
    <property type="project" value="TreeGrafter"/>
</dbReference>
<name>A0A8H8CP70_PSICU</name>
<accession>A0A8H8CP70</accession>
<comment type="caution">
    <text evidence="6">The sequence shown here is derived from an EMBL/GenBank/DDBJ whole genome shotgun (WGS) entry which is preliminary data.</text>
</comment>
<dbReference type="GO" id="GO:0005737">
    <property type="term" value="C:cytoplasm"/>
    <property type="evidence" value="ECO:0007669"/>
    <property type="project" value="TreeGrafter"/>
</dbReference>
<dbReference type="PROSITE" id="PS50082">
    <property type="entry name" value="WD_REPEATS_2"/>
    <property type="match status" value="1"/>
</dbReference>
<dbReference type="GO" id="GO:0006893">
    <property type="term" value="P:Golgi to plasma membrane transport"/>
    <property type="evidence" value="ECO:0007669"/>
    <property type="project" value="TreeGrafter"/>
</dbReference>
<feature type="region of interest" description="Disordered" evidence="4">
    <location>
        <begin position="1019"/>
        <end position="1049"/>
    </location>
</feature>
<dbReference type="PANTHER" id="PTHR10241:SF25">
    <property type="entry name" value="TOMOSYN, ISOFORM C"/>
    <property type="match status" value="1"/>
</dbReference>
<dbReference type="AlphaFoldDB" id="A0A8H8CP70"/>
<sequence length="1114" mass="120460">MFSKQSELVLPDLSPDLRDEFDWKVGSLRSFDFPLNITSLAIEPVNGLLGIGTSSGDVHIFGRPGVESILHLPQPVDVRFLQFSVSTSNIVCLDGNNQLHVYSLAEYGRPKHVSSSRFDQTNSITLSPSHTHVFLASQSGEIKTYDLTCLRKSPYTTPNLWKLYEEKLAASGMPSLAPNFPVNAVEIVIHPRNLDLLFVAYSGGVVLTDLTERNTIRVYELTLSPGAPGGSGYAVDDILTHRRIMVTCLAIHPSGHMLAVGYADGSIAFWAVEDDNKPILVRTLDTIDVNVIQADLLEKHLSNSGQSKHPSSLPEPIFKLSWSSFENSSDPRGGETVLTVLGGLDSDKPPGLTTLLLPAFNPPEPPSDSPVPGQDTLHPFFRDAMHQSLTPKKSFYYETKGVIQDYLLLPRASPHFGGSYDPYGILLISESNEMRTVEGYQFPPPGFITTAATSSKVVKNISTDEGTLSPPSPTPLPVSPSHVNHTPLPMTLPTALLAGHAGILGGQLIKLPNDIYDNFISHKTIFDIRLNLQGGQAQPDPAKANELKLSKYQPRRVLMSYNKDLSIRFFDFSTQLLIPSAASDHLENDWPEPIPGLTIQLYEILEDPGIAQIFGNALPSLSIQSVLIASEALELAILMKSGEVIVYNSSSHRSMVRSLNQTTDPQIVMLDHLCPRPGCRLAPYFMFVPRKGPVEACALADTGFLAMSYKDGSLFAIDMRGPTVILARGTDKRQKRTSALSSGHLVSPLGHGSGLDVVMSLTWAVAHLEKDPSLGVRLIAGHQSGHAEVYTLVHSGNHSSWSIAGEPMVAKVMPDPITGGTFVLDSKSGAQCKVDRTRLGAAMKGTNSSRDSHCILVSVGVKGARTTVDITGAKVGKVDWGNKHGSVQDARIVEHADSRTLVIQTDRHMAVIYSLPHLEHVHTVQLPVITSLPLSIDESGDFIAWTLAAQARSAGVMQSATYGTFFDVRRAYTLPVIDFMIGRGTIPPQPQPVPLGPTSILGSWFTYNQTKTGQQIDELLGGPSRPIPVKPSPASTSKDTPAEGSSSPGSGIIAGAAAVQANLYNRFAAAMNERGQLLGDLNERFNSLEEGSRNMVAQAKSLAAKQTAKSWFGL</sequence>